<feature type="binding site" evidence="10">
    <location>
        <position position="93"/>
    </location>
    <ligand>
        <name>Fe cation</name>
        <dbReference type="ChEBI" id="CHEBI:24875"/>
        <label>1</label>
    </ligand>
</feature>
<dbReference type="PATRIC" id="fig|1396.539.peg.1764"/>
<dbReference type="InterPro" id="IPR030475">
    <property type="entry name" value="RNR_small_AS"/>
</dbReference>
<dbReference type="Proteomes" id="UP000076501">
    <property type="component" value="Unassembled WGS sequence"/>
</dbReference>
<dbReference type="PROSITE" id="PS00368">
    <property type="entry name" value="RIBORED_SMALL"/>
    <property type="match status" value="1"/>
</dbReference>
<evidence type="ECO:0000256" key="6">
    <source>
        <dbReference type="ARBA" id="ARBA00023116"/>
    </source>
</evidence>
<accession>A0A161QZQ7</accession>
<dbReference type="UniPathway" id="UPA00326"/>
<comment type="catalytic activity">
    <reaction evidence="7 8">
        <text>a 2'-deoxyribonucleoside 5'-diphosphate + [thioredoxin]-disulfide + H2O = a ribonucleoside 5'-diphosphate + [thioredoxin]-dithiol</text>
        <dbReference type="Rhea" id="RHEA:23252"/>
        <dbReference type="Rhea" id="RHEA-COMP:10698"/>
        <dbReference type="Rhea" id="RHEA-COMP:10700"/>
        <dbReference type="ChEBI" id="CHEBI:15377"/>
        <dbReference type="ChEBI" id="CHEBI:29950"/>
        <dbReference type="ChEBI" id="CHEBI:50058"/>
        <dbReference type="ChEBI" id="CHEBI:57930"/>
        <dbReference type="ChEBI" id="CHEBI:73316"/>
        <dbReference type="EC" id="1.17.4.1"/>
    </reaction>
</comment>
<feature type="binding site" evidence="10">
    <location>
        <position position="62"/>
    </location>
    <ligand>
        <name>Fe cation</name>
        <dbReference type="ChEBI" id="CHEBI:24875"/>
        <label>1</label>
    </ligand>
</feature>
<keyword evidence="11" id="KW-1133">Transmembrane helix</keyword>
<sequence length="322" mass="36975">MRAVNWNKKEDDFSLMFWKQNIAQFWTEEEIAVSSDKNTWAQLSKEEQVAYKRVLGGLTLLDTKQGGEGMPLVLVHLENLQAKSVLAFMGAMEEVHAKSYSHIFTTLATEEEIDDIFEWVDKHPLLEKKAGIVTSYYRRLLKPEVTKKELYMAMVASVFLESYLFYSGFFYPLYLAGQGKLTASGEIINLIIRDESIHGVFVGILAQQIFAELSAEDQQEVQKETQELLMELYEIEMAYTEEIYTSIGLVEDVNRFVRYNANKGLMNLGLEPKFEEEEINPIVLNGLRTDTKNHDFFSVKGNGYVKATNVEKLADDDFVFNF</sequence>
<dbReference type="InterPro" id="IPR000358">
    <property type="entry name" value="RNR_small_fam"/>
</dbReference>
<dbReference type="Pfam" id="PF00268">
    <property type="entry name" value="Ribonuc_red_sm"/>
    <property type="match status" value="1"/>
</dbReference>
<evidence type="ECO:0000256" key="3">
    <source>
        <dbReference type="ARBA" id="ARBA00022723"/>
    </source>
</evidence>
<dbReference type="GO" id="GO:0046872">
    <property type="term" value="F:metal ion binding"/>
    <property type="evidence" value="ECO:0007669"/>
    <property type="project" value="UniProtKB-KW"/>
</dbReference>
<keyword evidence="5 8" id="KW-0408">Iron</keyword>
<dbReference type="NCBIfam" id="NF007183">
    <property type="entry name" value="PRK09614.1-2"/>
    <property type="match status" value="1"/>
</dbReference>
<evidence type="ECO:0000256" key="2">
    <source>
        <dbReference type="ARBA" id="ARBA00011209"/>
    </source>
</evidence>
<gene>
    <name evidence="12" type="ORF">B4082_4776</name>
</gene>
<dbReference type="NCBIfam" id="TIGR04171">
    <property type="entry name" value="RNR_1b_NrdF"/>
    <property type="match status" value="1"/>
</dbReference>
<dbReference type="InterPro" id="IPR026494">
    <property type="entry name" value="RNR_NrdF-like"/>
</dbReference>
<dbReference type="GO" id="GO:0009263">
    <property type="term" value="P:deoxyribonucleotide biosynthetic process"/>
    <property type="evidence" value="ECO:0007669"/>
    <property type="project" value="UniProtKB-KW"/>
</dbReference>
<dbReference type="GO" id="GO:0004748">
    <property type="term" value="F:ribonucleoside-diphosphate reductase activity, thioredoxin disulfide as acceptor"/>
    <property type="evidence" value="ECO:0007669"/>
    <property type="project" value="UniProtKB-EC"/>
</dbReference>
<evidence type="ECO:0000313" key="12">
    <source>
        <dbReference type="EMBL" id="KZD28603.1"/>
    </source>
</evidence>
<evidence type="ECO:0000256" key="9">
    <source>
        <dbReference type="PIRSR" id="PIRSR000355-1"/>
    </source>
</evidence>
<dbReference type="PIRSF" id="PIRSF000355">
    <property type="entry name" value="NrdB"/>
    <property type="match status" value="1"/>
</dbReference>
<evidence type="ECO:0000313" key="13">
    <source>
        <dbReference type="Proteomes" id="UP000076501"/>
    </source>
</evidence>
<dbReference type="PANTHER" id="PTHR23409:SF18">
    <property type="entry name" value="RIBONUCLEOSIDE-DIPHOSPHATE REDUCTASE SUBUNIT M2"/>
    <property type="match status" value="1"/>
</dbReference>
<keyword evidence="4 8" id="KW-0560">Oxidoreductase</keyword>
<evidence type="ECO:0000256" key="7">
    <source>
        <dbReference type="ARBA" id="ARBA00047754"/>
    </source>
</evidence>
<evidence type="ECO:0000256" key="1">
    <source>
        <dbReference type="ARBA" id="ARBA00009303"/>
    </source>
</evidence>
<keyword evidence="3 8" id="KW-0479">Metal-binding</keyword>
<evidence type="ECO:0000256" key="8">
    <source>
        <dbReference type="PIRNR" id="PIRNR000355"/>
    </source>
</evidence>
<keyword evidence="11" id="KW-0472">Membrane</keyword>
<dbReference type="AlphaFoldDB" id="A0A161QZQ7"/>
<dbReference type="RefSeq" id="WP_001203014.1">
    <property type="nucleotide sequence ID" value="NZ_CP091444.1"/>
</dbReference>
<feature type="active site" evidence="9">
    <location>
        <position position="100"/>
    </location>
</feature>
<proteinExistence type="inferred from homology"/>
<feature type="binding site" evidence="10">
    <location>
        <position position="195"/>
    </location>
    <ligand>
        <name>Fe cation</name>
        <dbReference type="ChEBI" id="CHEBI:24875"/>
        <label>2</label>
    </ligand>
</feature>
<dbReference type="Gene3D" id="1.10.620.20">
    <property type="entry name" value="Ribonucleotide Reductase, subunit A"/>
    <property type="match status" value="1"/>
</dbReference>
<evidence type="ECO:0000256" key="11">
    <source>
        <dbReference type="SAM" id="Phobius"/>
    </source>
</evidence>
<dbReference type="GO" id="GO:0005971">
    <property type="term" value="C:ribonucleoside-diphosphate reductase complex"/>
    <property type="evidence" value="ECO:0007669"/>
    <property type="project" value="InterPro"/>
</dbReference>
<dbReference type="EMBL" id="LJKA01000070">
    <property type="protein sequence ID" value="KZD28603.1"/>
    <property type="molecule type" value="Genomic_DNA"/>
</dbReference>
<comment type="function">
    <text evidence="8">Provides the precursors necessary for DNA synthesis. Catalyzes the biosynthesis of deoxyribonucleotides from the corresponding ribonucleotides.</text>
</comment>
<reference evidence="12 13" key="1">
    <citation type="submission" date="2015-09" db="EMBL/GenBank/DDBJ databases">
        <title>Bacillus cereus food isolates.</title>
        <authorList>
            <person name="Boekhorst J."/>
        </authorList>
    </citation>
    <scope>NUCLEOTIDE SEQUENCE [LARGE SCALE GENOMIC DNA]</scope>
    <source>
        <strain evidence="12 13">B4082</strain>
    </source>
</reference>
<evidence type="ECO:0000256" key="4">
    <source>
        <dbReference type="ARBA" id="ARBA00023002"/>
    </source>
</evidence>
<comment type="subunit">
    <text evidence="2">Tetramer of two alpha and two beta subunits.</text>
</comment>
<evidence type="ECO:0000256" key="5">
    <source>
        <dbReference type="ARBA" id="ARBA00023004"/>
    </source>
</evidence>
<comment type="cofactor">
    <cofactor evidence="8 10">
        <name>Fe cation</name>
        <dbReference type="ChEBI" id="CHEBI:24875"/>
    </cofactor>
    <text evidence="8 10">Binds 2 iron ions per subunit.</text>
</comment>
<dbReference type="EC" id="1.17.4.1" evidence="8"/>
<comment type="similarity">
    <text evidence="1 8">Belongs to the ribonucleoside diphosphate reductase small chain family.</text>
</comment>
<dbReference type="PANTHER" id="PTHR23409">
    <property type="entry name" value="RIBONUCLEOSIDE-DIPHOSPHATE REDUCTASE SMALL CHAIN"/>
    <property type="match status" value="1"/>
</dbReference>
<dbReference type="InterPro" id="IPR012348">
    <property type="entry name" value="RNR-like"/>
</dbReference>
<dbReference type="CDD" id="cd01049">
    <property type="entry name" value="RNRR2"/>
    <property type="match status" value="1"/>
</dbReference>
<feature type="binding site" evidence="10">
    <location>
        <position position="93"/>
    </location>
    <ligand>
        <name>Fe cation</name>
        <dbReference type="ChEBI" id="CHEBI:24875"/>
        <label>2</label>
    </ligand>
</feature>
<feature type="binding site" evidence="10">
    <location>
        <position position="161"/>
    </location>
    <ligand>
        <name>Fe cation</name>
        <dbReference type="ChEBI" id="CHEBI:24875"/>
        <label>2</label>
    </ligand>
</feature>
<keyword evidence="6 8" id="KW-0215">Deoxyribonucleotide synthesis</keyword>
<feature type="binding site" evidence="10">
    <location>
        <position position="198"/>
    </location>
    <ligand>
        <name>Fe cation</name>
        <dbReference type="ChEBI" id="CHEBI:24875"/>
        <label>2</label>
    </ligand>
</feature>
<organism evidence="12 13">
    <name type="scientific">Bacillus cereus</name>
    <dbReference type="NCBI Taxonomy" id="1396"/>
    <lineage>
        <taxon>Bacteria</taxon>
        <taxon>Bacillati</taxon>
        <taxon>Bacillota</taxon>
        <taxon>Bacilli</taxon>
        <taxon>Bacillales</taxon>
        <taxon>Bacillaceae</taxon>
        <taxon>Bacillus</taxon>
        <taxon>Bacillus cereus group</taxon>
    </lineage>
</organism>
<name>A0A161QZQ7_BACCE</name>
<evidence type="ECO:0000256" key="10">
    <source>
        <dbReference type="PIRSR" id="PIRSR000355-2"/>
    </source>
</evidence>
<keyword evidence="11" id="KW-0812">Transmembrane</keyword>
<dbReference type="InterPro" id="IPR033909">
    <property type="entry name" value="RNR_small"/>
</dbReference>
<dbReference type="SUPFAM" id="SSF47240">
    <property type="entry name" value="Ferritin-like"/>
    <property type="match status" value="1"/>
</dbReference>
<protein>
    <recommendedName>
        <fullName evidence="8">Ribonucleoside-diphosphate reductase subunit beta</fullName>
        <ecNumber evidence="8">1.17.4.1</ecNumber>
    </recommendedName>
</protein>
<comment type="caution">
    <text evidence="12">The sequence shown here is derived from an EMBL/GenBank/DDBJ whole genome shotgun (WGS) entry which is preliminary data.</text>
</comment>
<dbReference type="InterPro" id="IPR009078">
    <property type="entry name" value="Ferritin-like_SF"/>
</dbReference>
<feature type="binding site" evidence="10">
    <location>
        <position position="96"/>
    </location>
    <ligand>
        <name>Fe cation</name>
        <dbReference type="ChEBI" id="CHEBI:24875"/>
        <label>1</label>
    </ligand>
</feature>
<feature type="transmembrane region" description="Helical" evidence="11">
    <location>
        <begin position="150"/>
        <end position="174"/>
    </location>
</feature>